<dbReference type="InterPro" id="IPR032423">
    <property type="entry name" value="AAA_assoc_2"/>
</dbReference>
<dbReference type="GO" id="GO:0008270">
    <property type="term" value="F:zinc ion binding"/>
    <property type="evidence" value="ECO:0007669"/>
    <property type="project" value="UniProtKB-KW"/>
</dbReference>
<dbReference type="Pfam" id="PF12002">
    <property type="entry name" value="MgsA_C"/>
    <property type="match status" value="1"/>
</dbReference>
<dbReference type="PROSITE" id="PS51908">
    <property type="entry name" value="ZF_UBZ4"/>
    <property type="match status" value="1"/>
</dbReference>
<reference evidence="13" key="1">
    <citation type="submission" date="2014-08" db="EMBL/GenBank/DDBJ databases">
        <authorList>
            <person name="Sharma Rahul"/>
            <person name="Thines Marco"/>
        </authorList>
    </citation>
    <scope>NUCLEOTIDE SEQUENCE</scope>
</reference>
<dbReference type="SMART" id="SM00734">
    <property type="entry name" value="ZnF_Rad18"/>
    <property type="match status" value="1"/>
</dbReference>
<proteinExistence type="inferred from homology"/>
<evidence type="ECO:0000256" key="4">
    <source>
        <dbReference type="ARBA" id="ARBA00022741"/>
    </source>
</evidence>
<dbReference type="PANTHER" id="PTHR13779:SF7">
    <property type="entry name" value="ATPASE WRNIP1"/>
    <property type="match status" value="1"/>
</dbReference>
<dbReference type="GO" id="GO:0006271">
    <property type="term" value="P:DNA strand elongation involved in DNA replication"/>
    <property type="evidence" value="ECO:0007669"/>
    <property type="project" value="UniProtKB-ARBA"/>
</dbReference>
<evidence type="ECO:0000313" key="13">
    <source>
        <dbReference type="EMBL" id="CED84739.1"/>
    </source>
</evidence>
<feature type="region of interest" description="Disordered" evidence="11">
    <location>
        <begin position="91"/>
        <end position="127"/>
    </location>
</feature>
<dbReference type="EMBL" id="LN483166">
    <property type="protein sequence ID" value="CED84739.1"/>
    <property type="molecule type" value="Genomic_DNA"/>
</dbReference>
<keyword evidence="5 10" id="KW-0227">DNA damage</keyword>
<dbReference type="Gene3D" id="3.30.160.60">
    <property type="entry name" value="Classic Zinc Finger"/>
    <property type="match status" value="1"/>
</dbReference>
<dbReference type="InterPro" id="IPR051314">
    <property type="entry name" value="AAA_ATPase_RarA/MGS1/WRNIP1"/>
</dbReference>
<dbReference type="Gene3D" id="1.20.272.10">
    <property type="match status" value="1"/>
</dbReference>
<evidence type="ECO:0000256" key="8">
    <source>
        <dbReference type="ARBA" id="ARBA00022840"/>
    </source>
</evidence>
<evidence type="ECO:0000256" key="5">
    <source>
        <dbReference type="ARBA" id="ARBA00022763"/>
    </source>
</evidence>
<dbReference type="CDD" id="cd00009">
    <property type="entry name" value="AAA"/>
    <property type="match status" value="1"/>
</dbReference>
<evidence type="ECO:0000256" key="6">
    <source>
        <dbReference type="ARBA" id="ARBA00022771"/>
    </source>
</evidence>
<evidence type="ECO:0000256" key="10">
    <source>
        <dbReference type="PROSITE-ProRule" id="PRU01256"/>
    </source>
</evidence>
<keyword evidence="6 10" id="KW-0863">Zinc-finger</keyword>
<dbReference type="InterPro" id="IPR008921">
    <property type="entry name" value="DNA_pol3_clamp-load_cplx_C"/>
</dbReference>
<dbReference type="GO" id="GO:0017116">
    <property type="term" value="F:single-stranded DNA helicase activity"/>
    <property type="evidence" value="ECO:0007669"/>
    <property type="project" value="TreeGrafter"/>
</dbReference>
<dbReference type="GO" id="GO:0016887">
    <property type="term" value="F:ATP hydrolysis activity"/>
    <property type="evidence" value="ECO:0007669"/>
    <property type="project" value="InterPro"/>
</dbReference>
<dbReference type="PANTHER" id="PTHR13779">
    <property type="entry name" value="WERNER HELICASE-INTERACTING PROTEIN 1 FAMILY MEMBER"/>
    <property type="match status" value="1"/>
</dbReference>
<evidence type="ECO:0000256" key="9">
    <source>
        <dbReference type="ARBA" id="ARBA00023204"/>
    </source>
</evidence>
<dbReference type="Gene3D" id="3.40.50.300">
    <property type="entry name" value="P-loop containing nucleotide triphosphate hydrolases"/>
    <property type="match status" value="1"/>
</dbReference>
<keyword evidence="3" id="KW-0479">Metal-binding</keyword>
<evidence type="ECO:0000256" key="7">
    <source>
        <dbReference type="ARBA" id="ARBA00022833"/>
    </source>
</evidence>
<feature type="domain" description="UBZ4-type" evidence="12">
    <location>
        <begin position="5"/>
        <end position="33"/>
    </location>
</feature>
<dbReference type="GO" id="GO:0008047">
    <property type="term" value="F:enzyme activator activity"/>
    <property type="evidence" value="ECO:0007669"/>
    <property type="project" value="TreeGrafter"/>
</dbReference>
<dbReference type="InterPro" id="IPR003593">
    <property type="entry name" value="AAA+_ATPase"/>
</dbReference>
<name>A0A0F7SVF1_PHARH</name>
<keyword evidence="2" id="KW-0235">DNA replication</keyword>
<dbReference type="InterPro" id="IPR006642">
    <property type="entry name" value="Rad18_UBZ4"/>
</dbReference>
<keyword evidence="4" id="KW-0547">Nucleotide-binding</keyword>
<organism evidence="13">
    <name type="scientific">Phaffia rhodozyma</name>
    <name type="common">Yeast</name>
    <name type="synonym">Xanthophyllomyces dendrorhous</name>
    <dbReference type="NCBI Taxonomy" id="264483"/>
    <lineage>
        <taxon>Eukaryota</taxon>
        <taxon>Fungi</taxon>
        <taxon>Dikarya</taxon>
        <taxon>Basidiomycota</taxon>
        <taxon>Agaricomycotina</taxon>
        <taxon>Tremellomycetes</taxon>
        <taxon>Cystofilobasidiales</taxon>
        <taxon>Mrakiaceae</taxon>
        <taxon>Phaffia</taxon>
    </lineage>
</organism>
<dbReference type="Pfam" id="PF16193">
    <property type="entry name" value="AAA_assoc_2"/>
    <property type="match status" value="1"/>
</dbReference>
<dbReference type="InterPro" id="IPR021886">
    <property type="entry name" value="MgsA_C"/>
</dbReference>
<evidence type="ECO:0000256" key="11">
    <source>
        <dbReference type="SAM" id="MobiDB-lite"/>
    </source>
</evidence>
<dbReference type="AlphaFoldDB" id="A0A0F7SVF1"/>
<dbReference type="FunFam" id="3.40.50.300:FF:000137">
    <property type="entry name" value="Replication-associated recombination protein A"/>
    <property type="match status" value="1"/>
</dbReference>
<keyword evidence="13" id="KW-0378">Hydrolase</keyword>
<dbReference type="Gene3D" id="1.10.3710.10">
    <property type="entry name" value="DNA polymerase III clamp loader subunits, C-terminal domain"/>
    <property type="match status" value="1"/>
</dbReference>
<comment type="similarity">
    <text evidence="1">Belongs to the AAA ATPase family. RarA/MGS1/WRNIP1 subfamily.</text>
</comment>
<evidence type="ECO:0000256" key="1">
    <source>
        <dbReference type="ARBA" id="ARBA00008959"/>
    </source>
</evidence>
<dbReference type="SMART" id="SM00382">
    <property type="entry name" value="AAA"/>
    <property type="match status" value="1"/>
</dbReference>
<evidence type="ECO:0000259" key="12">
    <source>
        <dbReference type="PROSITE" id="PS51908"/>
    </source>
</evidence>
<keyword evidence="13" id="KW-0347">Helicase</keyword>
<evidence type="ECO:0000256" key="3">
    <source>
        <dbReference type="ARBA" id="ARBA00022723"/>
    </source>
</evidence>
<keyword evidence="9 10" id="KW-0234">DNA repair</keyword>
<dbReference type="Pfam" id="PF00004">
    <property type="entry name" value="AAA"/>
    <property type="match status" value="1"/>
</dbReference>
<dbReference type="FunFam" id="1.20.272.10:FF:000001">
    <property type="entry name" value="Putative AAA family ATPase"/>
    <property type="match status" value="1"/>
</dbReference>
<keyword evidence="7" id="KW-0862">Zinc</keyword>
<dbReference type="SUPFAM" id="SSF48019">
    <property type="entry name" value="post-AAA+ oligomerization domain-like"/>
    <property type="match status" value="1"/>
</dbReference>
<dbReference type="GO" id="GO:0005634">
    <property type="term" value="C:nucleus"/>
    <property type="evidence" value="ECO:0007669"/>
    <property type="project" value="TreeGrafter"/>
</dbReference>
<dbReference type="GO" id="GO:0003677">
    <property type="term" value="F:DNA binding"/>
    <property type="evidence" value="ECO:0007669"/>
    <property type="project" value="InterPro"/>
</dbReference>
<dbReference type="GO" id="GO:0000731">
    <property type="term" value="P:DNA synthesis involved in DNA repair"/>
    <property type="evidence" value="ECO:0007669"/>
    <property type="project" value="TreeGrafter"/>
</dbReference>
<evidence type="ECO:0000256" key="2">
    <source>
        <dbReference type="ARBA" id="ARBA00022705"/>
    </source>
</evidence>
<dbReference type="GO" id="GO:0005524">
    <property type="term" value="F:ATP binding"/>
    <property type="evidence" value="ECO:0007669"/>
    <property type="project" value="UniProtKB-KW"/>
</dbReference>
<dbReference type="Gene3D" id="1.10.8.60">
    <property type="match status" value="1"/>
</dbReference>
<dbReference type="InterPro" id="IPR003959">
    <property type="entry name" value="ATPase_AAA_core"/>
</dbReference>
<dbReference type="InterPro" id="IPR027417">
    <property type="entry name" value="P-loop_NTPase"/>
</dbReference>
<accession>A0A0F7SVF1</accession>
<sequence>MPDNIVECPICSGLLEESSINRHLDSSCEWLPGNRSSTPEIASAAISTSFPKPAQKLAPLFEAAVTSSSYQSTQVAPSVVDTFTASSGLKRRLSVKSEPRPTDHNSSVRQRSPSPAPLSKKPKHTSHDALMAVRPLAEVMRPKTIDEVFGQEELLSDGTLMKDLIRAGELGSCILWGPPGCGKTTLARVVANHSDSELRELSATSAGVGDVKKIIEQAGNMLKLTGKRTMLFIDEIHRFSKSQIDVFLLPVESGVLQLVGATTENPSFSINQALLSRCRVITLKKLSSSEVKKVLIRACRKWYQGHTSEVWLPPASEPPNSPKSDPNDFPPIPLLDDTLLSSLSSSANGDCRVALNSLETALNLIAKECRLRARLPDQGEPRLWKWDSEKKDALMKGLKRTLTFRYDRTGDARYDMISALHKSVRGSDGSAAMYWLARMLTAGEDPVYIARRIIVMASEDIGLADNHALPLLIWGVSSVFGEIVLFEMIRINLAHCVAYLAEAPKSTRSYEAYNRAEAACAPGELYDVPLQMRNAPTGLMKDLGYGAGYKYNPHYVHPIANEYLPFPLLNSSSFSATPCDSFLQAEGSAKGKRYDEDALSDWEVKSNGGERWKGREKS</sequence>
<keyword evidence="8" id="KW-0067">ATP-binding</keyword>
<protein>
    <submittedName>
        <fullName evidence="13">ATPase related to the helicase subunit of the Holliday junction resolvase</fullName>
    </submittedName>
</protein>
<dbReference type="SUPFAM" id="SSF52540">
    <property type="entry name" value="P-loop containing nucleoside triphosphate hydrolases"/>
    <property type="match status" value="1"/>
</dbReference>